<accession>A0A370X788</accession>
<dbReference type="GO" id="GO:0016740">
    <property type="term" value="F:transferase activity"/>
    <property type="evidence" value="ECO:0007669"/>
    <property type="project" value="UniProtKB-KW"/>
</dbReference>
<comment type="caution">
    <text evidence="1">The sequence shown here is derived from an EMBL/GenBank/DDBJ whole genome shotgun (WGS) entry which is preliminary data.</text>
</comment>
<protein>
    <submittedName>
        <fullName evidence="1">Glycosyltransferase</fullName>
    </submittedName>
</protein>
<dbReference type="SUPFAM" id="SSF53756">
    <property type="entry name" value="UDP-Glycosyltransferase/glycogen phosphorylase"/>
    <property type="match status" value="1"/>
</dbReference>
<dbReference type="AlphaFoldDB" id="A0A370X788"/>
<keyword evidence="2" id="KW-1185">Reference proteome</keyword>
<dbReference type="RefSeq" id="WP_115477922.1">
    <property type="nucleotide sequence ID" value="NZ_QRBF01000003.1"/>
</dbReference>
<reference evidence="1 2" key="1">
    <citation type="submission" date="2018-07" db="EMBL/GenBank/DDBJ databases">
        <title>Dyella monticola sp. nov. and Dyella psychrodurans sp. nov. isolated from monsoon evergreen broad-leaved forest soil of Dinghu Mountain, China.</title>
        <authorList>
            <person name="Gao Z."/>
            <person name="Qiu L."/>
        </authorList>
    </citation>
    <scope>NUCLEOTIDE SEQUENCE [LARGE SCALE GENOMIC DNA]</scope>
    <source>
        <strain evidence="1 2">4MSK11</strain>
    </source>
</reference>
<sequence>MNTHKPFNVNLVVRDNGLGLTRDAQLLADALKANGCHVHVTSLGEQDEQNRWRYGRGRRVFYSHARHAWARMRHRAIYDLNIMFEHVWPLHLPLARHNIALPNPEWFDTKDAAHLRRIDHVWAKTGHAQALFQRLGCKTSYVGFDSDDHYDPRIPRTRRFFHLAGGSRIKGTERLLDLWRRHPEWPQLTVLQNPACAKPGTPQANIRHCVEYVTAESLRELQNAHAFHVCLSEAEGWGHYIVEAMGVGAVVITTDAVPMNEFVNTDRGLLVGYASTGTMGHATTYFFDETAMEQAVAKALTMSDEALRTTGERARQWFIQNHDAFAKRVGDALAEIRL</sequence>
<evidence type="ECO:0000313" key="2">
    <source>
        <dbReference type="Proteomes" id="UP000255334"/>
    </source>
</evidence>
<proteinExistence type="predicted"/>
<dbReference type="Gene3D" id="3.40.50.2000">
    <property type="entry name" value="Glycogen Phosphorylase B"/>
    <property type="match status" value="1"/>
</dbReference>
<name>A0A370X788_9GAMM</name>
<keyword evidence="1" id="KW-0808">Transferase</keyword>
<dbReference type="OrthoDB" id="654660at2"/>
<gene>
    <name evidence="1" type="ORF">DWU99_10205</name>
</gene>
<dbReference type="Proteomes" id="UP000255334">
    <property type="component" value="Unassembled WGS sequence"/>
</dbReference>
<evidence type="ECO:0000313" key="1">
    <source>
        <dbReference type="EMBL" id="RDS84121.1"/>
    </source>
</evidence>
<dbReference type="EMBL" id="QRBF01000003">
    <property type="protein sequence ID" value="RDS84121.1"/>
    <property type="molecule type" value="Genomic_DNA"/>
</dbReference>
<organism evidence="1 2">
    <name type="scientific">Dyella psychrodurans</name>
    <dbReference type="NCBI Taxonomy" id="1927960"/>
    <lineage>
        <taxon>Bacteria</taxon>
        <taxon>Pseudomonadati</taxon>
        <taxon>Pseudomonadota</taxon>
        <taxon>Gammaproteobacteria</taxon>
        <taxon>Lysobacterales</taxon>
        <taxon>Rhodanobacteraceae</taxon>
        <taxon>Dyella</taxon>
    </lineage>
</organism>